<gene>
    <name evidence="1" type="ORF">HMPREF0063_11927</name>
</gene>
<name>E2SDZ1_9ACTN</name>
<organism evidence="1 2">
    <name type="scientific">Aeromicrobium marinum DSM 15272</name>
    <dbReference type="NCBI Taxonomy" id="585531"/>
    <lineage>
        <taxon>Bacteria</taxon>
        <taxon>Bacillati</taxon>
        <taxon>Actinomycetota</taxon>
        <taxon>Actinomycetes</taxon>
        <taxon>Propionibacteriales</taxon>
        <taxon>Nocardioidaceae</taxon>
        <taxon>Aeromicrobium</taxon>
    </lineage>
</organism>
<dbReference type="EMBL" id="ACLF03000006">
    <property type="protein sequence ID" value="EFQ82718.1"/>
    <property type="molecule type" value="Genomic_DNA"/>
</dbReference>
<proteinExistence type="predicted"/>
<dbReference type="Proteomes" id="UP000003111">
    <property type="component" value="Unassembled WGS sequence"/>
</dbReference>
<sequence>MTAPIEQLTDLVVDHTPGDRDLAARIATAVIAAGWQPLPPMSLPFDIRATVDDGVVHLDLDGQTLAKTKPAVHAALLAWLGAHDIGATEIPSLARITVNTADGTITFPMITQVDGELVVVNGELHRTLTTRRPSKVQPFPTELQELVECTHPDAFDVRLLCEDATTSRCPDCGHTWTTAEPIDTEGDDLA</sequence>
<protein>
    <submittedName>
        <fullName evidence="1">Uncharacterized protein</fullName>
    </submittedName>
</protein>
<evidence type="ECO:0000313" key="1">
    <source>
        <dbReference type="EMBL" id="EFQ82718.1"/>
    </source>
</evidence>
<accession>E2SDZ1</accession>
<dbReference type="STRING" id="585531.HMPREF0063_11927"/>
<dbReference type="HOGENOM" id="CLU_1425249_0_0_11"/>
<evidence type="ECO:0000313" key="2">
    <source>
        <dbReference type="Proteomes" id="UP000003111"/>
    </source>
</evidence>
<dbReference type="AlphaFoldDB" id="E2SDZ1"/>
<reference evidence="1" key="1">
    <citation type="submission" date="2010-08" db="EMBL/GenBank/DDBJ databases">
        <authorList>
            <person name="Muzny D."/>
            <person name="Qin X."/>
            <person name="Buhay C."/>
            <person name="Dugan-Rocha S."/>
            <person name="Ding Y."/>
            <person name="Chen G."/>
            <person name="Hawes A."/>
            <person name="Holder M."/>
            <person name="Jhangiani S."/>
            <person name="Johnson A."/>
            <person name="Khan Z."/>
            <person name="Li Z."/>
            <person name="Liu W."/>
            <person name="Liu X."/>
            <person name="Perez L."/>
            <person name="Shen H."/>
            <person name="Wang Q."/>
            <person name="Watt J."/>
            <person name="Xi L."/>
            <person name="Xin Y."/>
            <person name="Zhou J."/>
            <person name="Deng J."/>
            <person name="Jiang H."/>
            <person name="Liu Y."/>
            <person name="Qu J."/>
            <person name="Song X.-Z."/>
            <person name="Zhang L."/>
            <person name="Villasana D."/>
            <person name="Johnson A."/>
            <person name="Liu J."/>
            <person name="Liyanage D."/>
            <person name="Lorensuhewa L."/>
            <person name="Robinson T."/>
            <person name="Song A."/>
            <person name="Song B.-B."/>
            <person name="Dinh H."/>
            <person name="Thornton R."/>
            <person name="Coyle M."/>
            <person name="Francisco L."/>
            <person name="Jackson L."/>
            <person name="Javaid M."/>
            <person name="Korchina V."/>
            <person name="Kovar C."/>
            <person name="Mata R."/>
            <person name="Mathew T."/>
            <person name="Ngo R."/>
            <person name="Nguyen L."/>
            <person name="Nguyen N."/>
            <person name="Okwuonu G."/>
            <person name="Ongeri F."/>
            <person name="Pham C."/>
            <person name="Simmons D."/>
            <person name="Wilczek-Boney K."/>
            <person name="Hale W."/>
            <person name="Jakkamsetti A."/>
            <person name="Pham P."/>
            <person name="Ruth R."/>
            <person name="San Lucas F."/>
            <person name="Warren J."/>
            <person name="Zhang J."/>
            <person name="Zhao Z."/>
            <person name="Zhou C."/>
            <person name="Zhu D."/>
            <person name="Lee S."/>
            <person name="Bess C."/>
            <person name="Blankenburg K."/>
            <person name="Forbes L."/>
            <person name="Fu Q."/>
            <person name="Gubbala S."/>
            <person name="Hirani K."/>
            <person name="Jayaseelan J.C."/>
            <person name="Lara F."/>
            <person name="Munidasa M."/>
            <person name="Palculict T."/>
            <person name="Patil S."/>
            <person name="Pu L.-L."/>
            <person name="Saada N."/>
            <person name="Tang L."/>
            <person name="Weissenberger G."/>
            <person name="Zhu Y."/>
            <person name="Hemphill L."/>
            <person name="Shang Y."/>
            <person name="Youmans B."/>
            <person name="Ayvaz T."/>
            <person name="Ross M."/>
            <person name="Santibanez J."/>
            <person name="Aqrawi P."/>
            <person name="Gross S."/>
            <person name="Joshi V."/>
            <person name="Fowler G."/>
            <person name="Nazareth L."/>
            <person name="Reid J."/>
            <person name="Worley K."/>
            <person name="Petrosino J."/>
            <person name="Highlander S."/>
            <person name="Gibbs R."/>
        </authorList>
    </citation>
    <scope>NUCLEOTIDE SEQUENCE [LARGE SCALE GENOMIC DNA]</scope>
    <source>
        <strain evidence="1">DSM 15272</strain>
    </source>
</reference>
<keyword evidence="2" id="KW-1185">Reference proteome</keyword>
<comment type="caution">
    <text evidence="1">The sequence shown here is derived from an EMBL/GenBank/DDBJ whole genome shotgun (WGS) entry which is preliminary data.</text>
</comment>